<dbReference type="InterPro" id="IPR014284">
    <property type="entry name" value="RNA_pol_sigma-70_dom"/>
</dbReference>
<evidence type="ECO:0000256" key="3">
    <source>
        <dbReference type="ARBA" id="ARBA00023082"/>
    </source>
</evidence>
<protein>
    <submittedName>
        <fullName evidence="7">RNA polymerase sigma-70 factor</fullName>
    </submittedName>
</protein>
<dbReference type="InterPro" id="IPR007627">
    <property type="entry name" value="RNA_pol_sigma70_r2"/>
</dbReference>
<keyword evidence="4" id="KW-0804">Transcription</keyword>
<dbReference type="EMBL" id="JAULBC010000009">
    <property type="protein sequence ID" value="MEX6690575.1"/>
    <property type="molecule type" value="Genomic_DNA"/>
</dbReference>
<dbReference type="Proteomes" id="UP001560573">
    <property type="component" value="Unassembled WGS sequence"/>
</dbReference>
<dbReference type="SUPFAM" id="SSF88659">
    <property type="entry name" value="Sigma3 and sigma4 domains of RNA polymerase sigma factors"/>
    <property type="match status" value="1"/>
</dbReference>
<dbReference type="Pfam" id="PF08281">
    <property type="entry name" value="Sigma70_r4_2"/>
    <property type="match status" value="1"/>
</dbReference>
<evidence type="ECO:0000256" key="4">
    <source>
        <dbReference type="ARBA" id="ARBA00023163"/>
    </source>
</evidence>
<comment type="similarity">
    <text evidence="1">Belongs to the sigma-70 factor family. ECF subfamily.</text>
</comment>
<dbReference type="InterPro" id="IPR013249">
    <property type="entry name" value="RNA_pol_sigma70_r4_t2"/>
</dbReference>
<sequence>MSDIEALTQSDQSVFNRLFDEHHKPLYYFFIKYTGCAEDAEDLVQQTFIKIWQGRAGLSLQYTFSQQLFSVAKSCMIDHFRKQQKQTALRVEYLADANTKEPSVTITDFDLEHRIDKAIEHLPPGRRKVFRMSRIEGFTYQEIADQLSLSVKTVESQIHKAIKQLRKALNIF</sequence>
<dbReference type="InterPro" id="IPR013325">
    <property type="entry name" value="RNA_pol_sigma_r2"/>
</dbReference>
<name>A0ABV3ZLZ8_9BACT</name>
<dbReference type="InterPro" id="IPR039425">
    <property type="entry name" value="RNA_pol_sigma-70-like"/>
</dbReference>
<evidence type="ECO:0000256" key="2">
    <source>
        <dbReference type="ARBA" id="ARBA00023015"/>
    </source>
</evidence>
<dbReference type="InterPro" id="IPR036388">
    <property type="entry name" value="WH-like_DNA-bd_sf"/>
</dbReference>
<reference evidence="7 8" key="1">
    <citation type="submission" date="2023-07" db="EMBL/GenBank/DDBJ databases">
        <authorList>
            <person name="Lian W.-H."/>
        </authorList>
    </citation>
    <scope>NUCLEOTIDE SEQUENCE [LARGE SCALE GENOMIC DNA]</scope>
    <source>
        <strain evidence="7 8">SYSU DXS3180</strain>
    </source>
</reference>
<evidence type="ECO:0000259" key="6">
    <source>
        <dbReference type="Pfam" id="PF08281"/>
    </source>
</evidence>
<dbReference type="Gene3D" id="1.10.1740.10">
    <property type="match status" value="1"/>
</dbReference>
<dbReference type="Gene3D" id="1.10.10.10">
    <property type="entry name" value="Winged helix-like DNA-binding domain superfamily/Winged helix DNA-binding domain"/>
    <property type="match status" value="1"/>
</dbReference>
<accession>A0ABV3ZLZ8</accession>
<keyword evidence="3" id="KW-0731">Sigma factor</keyword>
<comment type="caution">
    <text evidence="7">The sequence shown here is derived from an EMBL/GenBank/DDBJ whole genome shotgun (WGS) entry which is preliminary data.</text>
</comment>
<dbReference type="Pfam" id="PF04542">
    <property type="entry name" value="Sigma70_r2"/>
    <property type="match status" value="1"/>
</dbReference>
<gene>
    <name evidence="7" type="ORF">QTN47_23890</name>
</gene>
<evidence type="ECO:0000259" key="5">
    <source>
        <dbReference type="Pfam" id="PF04542"/>
    </source>
</evidence>
<dbReference type="PANTHER" id="PTHR43133:SF46">
    <property type="entry name" value="RNA POLYMERASE SIGMA-70 FACTOR ECF SUBFAMILY"/>
    <property type="match status" value="1"/>
</dbReference>
<dbReference type="NCBIfam" id="TIGR02985">
    <property type="entry name" value="Sig70_bacteroi1"/>
    <property type="match status" value="1"/>
</dbReference>
<keyword evidence="8" id="KW-1185">Reference proteome</keyword>
<keyword evidence="2" id="KW-0805">Transcription regulation</keyword>
<feature type="domain" description="RNA polymerase sigma factor 70 region 4 type 2" evidence="6">
    <location>
        <begin position="114"/>
        <end position="165"/>
    </location>
</feature>
<organism evidence="7 8">
    <name type="scientific">Danxiaibacter flavus</name>
    <dbReference type="NCBI Taxonomy" id="3049108"/>
    <lineage>
        <taxon>Bacteria</taxon>
        <taxon>Pseudomonadati</taxon>
        <taxon>Bacteroidota</taxon>
        <taxon>Chitinophagia</taxon>
        <taxon>Chitinophagales</taxon>
        <taxon>Chitinophagaceae</taxon>
        <taxon>Danxiaibacter</taxon>
    </lineage>
</organism>
<evidence type="ECO:0000256" key="1">
    <source>
        <dbReference type="ARBA" id="ARBA00010641"/>
    </source>
</evidence>
<dbReference type="InterPro" id="IPR013324">
    <property type="entry name" value="RNA_pol_sigma_r3/r4-like"/>
</dbReference>
<dbReference type="SUPFAM" id="SSF88946">
    <property type="entry name" value="Sigma2 domain of RNA polymerase sigma factors"/>
    <property type="match status" value="1"/>
</dbReference>
<dbReference type="RefSeq" id="WP_369331986.1">
    <property type="nucleotide sequence ID" value="NZ_JAULBC010000009.1"/>
</dbReference>
<dbReference type="CDD" id="cd06171">
    <property type="entry name" value="Sigma70_r4"/>
    <property type="match status" value="1"/>
</dbReference>
<dbReference type="NCBIfam" id="TIGR02937">
    <property type="entry name" value="sigma70-ECF"/>
    <property type="match status" value="1"/>
</dbReference>
<dbReference type="PANTHER" id="PTHR43133">
    <property type="entry name" value="RNA POLYMERASE ECF-TYPE SIGMA FACTO"/>
    <property type="match status" value="1"/>
</dbReference>
<feature type="domain" description="RNA polymerase sigma-70 region 2" evidence="5">
    <location>
        <begin position="18"/>
        <end position="85"/>
    </location>
</feature>
<dbReference type="InterPro" id="IPR014327">
    <property type="entry name" value="RNA_pol_sigma70_bacteroid"/>
</dbReference>
<evidence type="ECO:0000313" key="8">
    <source>
        <dbReference type="Proteomes" id="UP001560573"/>
    </source>
</evidence>
<evidence type="ECO:0000313" key="7">
    <source>
        <dbReference type="EMBL" id="MEX6690575.1"/>
    </source>
</evidence>
<proteinExistence type="inferred from homology"/>